<evidence type="ECO:0000256" key="15">
    <source>
        <dbReference type="SAM" id="Phobius"/>
    </source>
</evidence>
<dbReference type="Pfam" id="PF04901">
    <property type="entry name" value="RAMP"/>
    <property type="match status" value="1"/>
</dbReference>
<keyword evidence="6 16" id="KW-0732">Signal</keyword>
<comment type="subcellular location">
    <subcellularLocation>
        <location evidence="1">Cell membrane</location>
        <topology evidence="1">Single-pass type I membrane protein</topology>
    </subcellularLocation>
</comment>
<dbReference type="InParanoid" id="G1KPU5"/>
<dbReference type="GO" id="GO:1903143">
    <property type="term" value="C:adrenomedullin receptor complex"/>
    <property type="evidence" value="ECO:0007669"/>
    <property type="project" value="Ensembl"/>
</dbReference>
<dbReference type="GO" id="GO:0070830">
    <property type="term" value="P:bicellular tight junction assembly"/>
    <property type="evidence" value="ECO:0007669"/>
    <property type="project" value="Ensembl"/>
</dbReference>
<dbReference type="HOGENOM" id="CLU_116349_2_0_1"/>
<keyword evidence="10" id="KW-0675">Receptor</keyword>
<evidence type="ECO:0000256" key="4">
    <source>
        <dbReference type="ARBA" id="ARBA00022475"/>
    </source>
</evidence>
<reference evidence="17 18" key="1">
    <citation type="submission" date="2009-12" db="EMBL/GenBank/DDBJ databases">
        <title>The Genome Sequence of Anolis carolinensis (Green Anole Lizard).</title>
        <authorList>
            <consortium name="The Genome Sequencing Platform"/>
            <person name="Di Palma F."/>
            <person name="Alfoldi J."/>
            <person name="Heiman D."/>
            <person name="Young S."/>
            <person name="Grabherr M."/>
            <person name="Johnson J."/>
            <person name="Lander E.S."/>
            <person name="Lindblad-Toh K."/>
        </authorList>
    </citation>
    <scope>NUCLEOTIDE SEQUENCE [LARGE SCALE GENOMIC DNA]</scope>
    <source>
        <strain evidence="17 18">JBL SC #1</strain>
    </source>
</reference>
<keyword evidence="3" id="KW-0813">Transport</keyword>
<evidence type="ECO:0000256" key="3">
    <source>
        <dbReference type="ARBA" id="ARBA00022448"/>
    </source>
</evidence>
<accession>G1KPU5</accession>
<evidence type="ECO:0000313" key="18">
    <source>
        <dbReference type="Proteomes" id="UP000001646"/>
    </source>
</evidence>
<keyword evidence="9" id="KW-1015">Disulfide bond</keyword>
<keyword evidence="8 15" id="KW-0472">Membrane</keyword>
<dbReference type="GO" id="GO:0001605">
    <property type="term" value="F:adrenomedullin receptor activity"/>
    <property type="evidence" value="ECO:0007669"/>
    <property type="project" value="Ensembl"/>
</dbReference>
<dbReference type="GO" id="GO:1990410">
    <property type="term" value="P:adrenomedullin receptor signaling pathway"/>
    <property type="evidence" value="ECO:0007669"/>
    <property type="project" value="Ensembl"/>
</dbReference>
<dbReference type="GO" id="GO:0150060">
    <property type="term" value="P:amylin receptor 2 signaling pathway"/>
    <property type="evidence" value="ECO:0007669"/>
    <property type="project" value="Ensembl"/>
</dbReference>
<dbReference type="GO" id="GO:0035924">
    <property type="term" value="P:cellular response to vascular endothelial growth factor stimulus"/>
    <property type="evidence" value="ECO:0007669"/>
    <property type="project" value="Ensembl"/>
</dbReference>
<keyword evidence="7 15" id="KW-1133">Transmembrane helix</keyword>
<comment type="subunit">
    <text evidence="13">Heterodimer of CALCRL and RAMP2; the interaction forms the receptor complex for adrenomedullin/ADM. Heterodimer of CALCR and RAMP2; interaction forms the AMYR2 receptor complex for calcitonin/CALC and amylin/IAPP.</text>
</comment>
<evidence type="ECO:0000256" key="5">
    <source>
        <dbReference type="ARBA" id="ARBA00022692"/>
    </source>
</evidence>
<sequence length="180" mass="20414">MEGQCLPLQLLLLVFTVTIGLDAYSGTVAPPSNASLSLEGGPNVTAPNYHRNLEGNSTIDVDIYYYLAEDCWLKFYLQMTNVSKEHLCEWRAIGRPYSILRKCLEDYADKWNYGFPNALAEYYIVLSHHLYFRNCTSELHPPFLDPPENILLPLIITPICLIPFLITLVVLKSKDGETQA</sequence>
<dbReference type="Ensembl" id="ENSACAT00000014410.3">
    <property type="protein sequence ID" value="ENSACAP00000014120.3"/>
    <property type="gene ID" value="ENSACAG00000014409.3"/>
</dbReference>
<dbReference type="GO" id="GO:0008277">
    <property type="term" value="P:regulation of G protein-coupled receptor signaling pathway"/>
    <property type="evidence" value="ECO:0007669"/>
    <property type="project" value="InterPro"/>
</dbReference>
<keyword evidence="18" id="KW-1185">Reference proteome</keyword>
<dbReference type="GO" id="GO:0007189">
    <property type="term" value="P:adenylate cyclase-activating G protein-coupled receptor signaling pathway"/>
    <property type="evidence" value="ECO:0007669"/>
    <property type="project" value="Ensembl"/>
</dbReference>
<dbReference type="eggNOG" id="ENOG502S5WC">
    <property type="taxonomic scope" value="Eukaryota"/>
</dbReference>
<dbReference type="PANTHER" id="PTHR14076:SF9">
    <property type="entry name" value="RECEPTOR ACTIVITY-MODIFYING PROTEIN 2"/>
    <property type="match status" value="1"/>
</dbReference>
<protein>
    <recommendedName>
        <fullName evidence="14">Receptor activity-modifying protein 2</fullName>
    </recommendedName>
</protein>
<dbReference type="GO" id="GO:0072659">
    <property type="term" value="P:protein localization to plasma membrane"/>
    <property type="evidence" value="ECO:0000318"/>
    <property type="project" value="GO_Central"/>
</dbReference>
<keyword evidence="4" id="KW-1003">Cell membrane</keyword>
<dbReference type="OrthoDB" id="9416539at2759"/>
<dbReference type="GO" id="GO:0010628">
    <property type="term" value="P:positive regulation of gene expression"/>
    <property type="evidence" value="ECO:0007669"/>
    <property type="project" value="Ensembl"/>
</dbReference>
<reference evidence="17" key="2">
    <citation type="submission" date="2025-08" db="UniProtKB">
        <authorList>
            <consortium name="Ensembl"/>
        </authorList>
    </citation>
    <scope>IDENTIFICATION</scope>
</reference>
<evidence type="ECO:0000256" key="12">
    <source>
        <dbReference type="ARBA" id="ARBA00056007"/>
    </source>
</evidence>
<proteinExistence type="inferred from homology"/>
<dbReference type="GO" id="GO:0031623">
    <property type="term" value="P:receptor internalization"/>
    <property type="evidence" value="ECO:0000318"/>
    <property type="project" value="GO_Central"/>
</dbReference>
<dbReference type="PANTHER" id="PTHR14076">
    <property type="entry name" value="RECEPTOR ACTIVITY MODIFYING PROTEIN RAMP"/>
    <property type="match status" value="1"/>
</dbReference>
<feature type="chain" id="PRO_5032713132" description="Receptor activity-modifying protein 2" evidence="16">
    <location>
        <begin position="21"/>
        <end position="180"/>
    </location>
</feature>
<dbReference type="GeneTree" id="ENSGT00940000160264"/>
<dbReference type="InterPro" id="IPR038126">
    <property type="entry name" value="RAMP_sf"/>
</dbReference>
<dbReference type="GO" id="GO:0043116">
    <property type="term" value="P:negative regulation of vascular permeability"/>
    <property type="evidence" value="ECO:0007669"/>
    <property type="project" value="Ensembl"/>
</dbReference>
<name>G1KPU5_ANOCA</name>
<comment type="similarity">
    <text evidence="2">Belongs to the RAMP family.</text>
</comment>
<dbReference type="GO" id="GO:0007186">
    <property type="term" value="P:G protein-coupled receptor signaling pathway"/>
    <property type="evidence" value="ECO:0000318"/>
    <property type="project" value="GO_Central"/>
</dbReference>
<evidence type="ECO:0000256" key="9">
    <source>
        <dbReference type="ARBA" id="ARBA00023157"/>
    </source>
</evidence>
<dbReference type="GO" id="GO:0008217">
    <property type="term" value="P:regulation of blood pressure"/>
    <property type="evidence" value="ECO:0007669"/>
    <property type="project" value="Ensembl"/>
</dbReference>
<dbReference type="GO" id="GO:2001214">
    <property type="term" value="P:positive regulation of vasculogenesis"/>
    <property type="evidence" value="ECO:0007669"/>
    <property type="project" value="Ensembl"/>
</dbReference>
<dbReference type="InterPro" id="IPR006985">
    <property type="entry name" value="RAMP"/>
</dbReference>
<evidence type="ECO:0000256" key="7">
    <source>
        <dbReference type="ARBA" id="ARBA00022989"/>
    </source>
</evidence>
<comment type="function">
    <text evidence="12">Accessory protein that interacts with and modulates the function of G-protein coupled receptors including calcitonin gene-related peptide type 1 receptor (CALCRL) and calcitonin receptor (CALCR). Required for the transport of CALCRL to the plasma membrane. Together with CALCRL, form a receptor complex for adrenomedullin/ADM. Together with CALCR, act as a receptor complex for calcitonin/CT/CALC. Together with CALCR, also act as a receptor complex for amylin/IAPP.</text>
</comment>
<dbReference type="GO" id="GO:0034333">
    <property type="term" value="P:adherens junction assembly"/>
    <property type="evidence" value="ECO:0007669"/>
    <property type="project" value="Ensembl"/>
</dbReference>
<dbReference type="KEGG" id="acs:100565119"/>
<dbReference type="RefSeq" id="XP_003222434.1">
    <property type="nucleotide sequence ID" value="XM_003222386.4"/>
</dbReference>
<dbReference type="FunFam" id="1.10.150.510:FF:000003">
    <property type="entry name" value="Receptor activity-modifying protein 2"/>
    <property type="match status" value="1"/>
</dbReference>
<dbReference type="GO" id="GO:0015031">
    <property type="term" value="P:protein transport"/>
    <property type="evidence" value="ECO:0000318"/>
    <property type="project" value="GO_Central"/>
</dbReference>
<gene>
    <name evidence="17" type="primary">RAMP2</name>
</gene>
<dbReference type="GO" id="GO:0070831">
    <property type="term" value="P:basement membrane assembly"/>
    <property type="evidence" value="ECO:0007669"/>
    <property type="project" value="Ensembl"/>
</dbReference>
<dbReference type="CTD" id="10266"/>
<dbReference type="GeneID" id="100565119"/>
<reference evidence="17" key="3">
    <citation type="submission" date="2025-09" db="UniProtKB">
        <authorList>
            <consortium name="Ensembl"/>
        </authorList>
    </citation>
    <scope>IDENTIFICATION</scope>
</reference>
<dbReference type="Gene3D" id="1.10.150.510">
    <property type="entry name" value="Receptor activity modifying family"/>
    <property type="match status" value="1"/>
</dbReference>
<evidence type="ECO:0000256" key="11">
    <source>
        <dbReference type="ARBA" id="ARBA00023180"/>
    </source>
</evidence>
<dbReference type="GO" id="GO:0005737">
    <property type="term" value="C:cytoplasm"/>
    <property type="evidence" value="ECO:0007669"/>
    <property type="project" value="Ensembl"/>
</dbReference>
<dbReference type="GO" id="GO:0002040">
    <property type="term" value="P:sprouting angiogenesis"/>
    <property type="evidence" value="ECO:0007669"/>
    <property type="project" value="Ensembl"/>
</dbReference>
<evidence type="ECO:0000313" key="17">
    <source>
        <dbReference type="Ensembl" id="ENSACAP00000014120.3"/>
    </source>
</evidence>
<evidence type="ECO:0000256" key="13">
    <source>
        <dbReference type="ARBA" id="ARBA00062527"/>
    </source>
</evidence>
<feature type="signal peptide" evidence="16">
    <location>
        <begin position="1"/>
        <end position="20"/>
    </location>
</feature>
<dbReference type="GO" id="GO:0009986">
    <property type="term" value="C:cell surface"/>
    <property type="evidence" value="ECO:0000318"/>
    <property type="project" value="GO_Central"/>
</dbReference>
<evidence type="ECO:0000256" key="1">
    <source>
        <dbReference type="ARBA" id="ARBA00004251"/>
    </source>
</evidence>
<dbReference type="GO" id="GO:0006886">
    <property type="term" value="P:intracellular protein transport"/>
    <property type="evidence" value="ECO:0007669"/>
    <property type="project" value="InterPro"/>
</dbReference>
<dbReference type="GO" id="GO:0097084">
    <property type="term" value="P:vascular associated smooth muscle cell development"/>
    <property type="evidence" value="ECO:0007669"/>
    <property type="project" value="Ensembl"/>
</dbReference>
<dbReference type="GO" id="GO:0045766">
    <property type="term" value="P:positive regulation of angiogenesis"/>
    <property type="evidence" value="ECO:0007669"/>
    <property type="project" value="Ensembl"/>
</dbReference>
<dbReference type="GO" id="GO:2000352">
    <property type="term" value="P:negative regulation of endothelial cell apoptotic process"/>
    <property type="evidence" value="ECO:0007669"/>
    <property type="project" value="Ensembl"/>
</dbReference>
<dbReference type="GO" id="GO:0015026">
    <property type="term" value="F:coreceptor activity"/>
    <property type="evidence" value="ECO:0000318"/>
    <property type="project" value="GO_Central"/>
</dbReference>
<dbReference type="GO" id="GO:0001525">
    <property type="term" value="P:angiogenesis"/>
    <property type="evidence" value="ECO:0000318"/>
    <property type="project" value="GO_Central"/>
</dbReference>
<evidence type="ECO:0000256" key="14">
    <source>
        <dbReference type="ARBA" id="ARBA00070808"/>
    </source>
</evidence>
<evidence type="ECO:0000256" key="2">
    <source>
        <dbReference type="ARBA" id="ARBA00007087"/>
    </source>
</evidence>
<dbReference type="GO" id="GO:0043235">
    <property type="term" value="C:receptor complex"/>
    <property type="evidence" value="ECO:0000318"/>
    <property type="project" value="GO_Central"/>
</dbReference>
<feature type="transmembrane region" description="Helical" evidence="15">
    <location>
        <begin position="150"/>
        <end position="171"/>
    </location>
</feature>
<organism evidence="17 18">
    <name type="scientific">Anolis carolinensis</name>
    <name type="common">Green anole</name>
    <name type="synonym">American chameleon</name>
    <dbReference type="NCBI Taxonomy" id="28377"/>
    <lineage>
        <taxon>Eukaryota</taxon>
        <taxon>Metazoa</taxon>
        <taxon>Chordata</taxon>
        <taxon>Craniata</taxon>
        <taxon>Vertebrata</taxon>
        <taxon>Euteleostomi</taxon>
        <taxon>Lepidosauria</taxon>
        <taxon>Squamata</taxon>
        <taxon>Bifurcata</taxon>
        <taxon>Unidentata</taxon>
        <taxon>Episquamata</taxon>
        <taxon>Toxicofera</taxon>
        <taxon>Iguania</taxon>
        <taxon>Dactyloidae</taxon>
        <taxon>Anolis</taxon>
    </lineage>
</organism>
<dbReference type="STRING" id="28377.ENSACAP00000014120"/>
<keyword evidence="11" id="KW-0325">Glycoprotein</keyword>
<dbReference type="GO" id="GO:0006816">
    <property type="term" value="P:calcium ion transport"/>
    <property type="evidence" value="ECO:0000318"/>
    <property type="project" value="GO_Central"/>
</dbReference>
<dbReference type="GO" id="GO:0001570">
    <property type="term" value="P:vasculogenesis"/>
    <property type="evidence" value="ECO:0007669"/>
    <property type="project" value="Ensembl"/>
</dbReference>
<dbReference type="GO" id="GO:0032870">
    <property type="term" value="P:cellular response to hormone stimulus"/>
    <property type="evidence" value="ECO:0000318"/>
    <property type="project" value="GO_Central"/>
</dbReference>
<evidence type="ECO:0000256" key="10">
    <source>
        <dbReference type="ARBA" id="ARBA00023170"/>
    </source>
</evidence>
<evidence type="ECO:0000256" key="8">
    <source>
        <dbReference type="ARBA" id="ARBA00023136"/>
    </source>
</evidence>
<dbReference type="Bgee" id="ENSACAG00000014409">
    <property type="expression patterns" value="Expressed in lung and 13 other cell types or tissues"/>
</dbReference>
<dbReference type="GO" id="GO:0007507">
    <property type="term" value="P:heart development"/>
    <property type="evidence" value="ECO:0007669"/>
    <property type="project" value="Ensembl"/>
</dbReference>
<dbReference type="AlphaFoldDB" id="G1KPU5"/>
<keyword evidence="5 15" id="KW-0812">Transmembrane</keyword>
<evidence type="ECO:0000256" key="6">
    <source>
        <dbReference type="ARBA" id="ARBA00022729"/>
    </source>
</evidence>
<dbReference type="GO" id="GO:1990409">
    <property type="term" value="F:adrenomedullin binding"/>
    <property type="evidence" value="ECO:0007669"/>
    <property type="project" value="Ensembl"/>
</dbReference>
<dbReference type="Proteomes" id="UP000001646">
    <property type="component" value="Chromosome 6"/>
</dbReference>
<evidence type="ECO:0000256" key="16">
    <source>
        <dbReference type="SAM" id="SignalP"/>
    </source>
</evidence>